<dbReference type="PANTHER" id="PTHR43133:SF63">
    <property type="entry name" value="RNA POLYMERASE SIGMA FACTOR FECI-RELATED"/>
    <property type="match status" value="1"/>
</dbReference>
<evidence type="ECO:0000256" key="4">
    <source>
        <dbReference type="ARBA" id="ARBA00023163"/>
    </source>
</evidence>
<dbReference type="InterPro" id="IPR039425">
    <property type="entry name" value="RNA_pol_sigma-70-like"/>
</dbReference>
<dbReference type="Pfam" id="PF08281">
    <property type="entry name" value="Sigma70_r4_2"/>
    <property type="match status" value="1"/>
</dbReference>
<keyword evidence="2" id="KW-0805">Transcription regulation</keyword>
<feature type="domain" description="RNA polymerase sigma factor 70 region 4 type 2" evidence="6">
    <location>
        <begin position="108"/>
        <end position="159"/>
    </location>
</feature>
<dbReference type="Gene3D" id="1.10.10.10">
    <property type="entry name" value="Winged helix-like DNA-binding domain superfamily/Winged helix DNA-binding domain"/>
    <property type="match status" value="1"/>
</dbReference>
<keyword evidence="4" id="KW-0804">Transcription</keyword>
<dbReference type="InterPro" id="IPR036388">
    <property type="entry name" value="WH-like_DNA-bd_sf"/>
</dbReference>
<dbReference type="InterPro" id="IPR014284">
    <property type="entry name" value="RNA_pol_sigma-70_dom"/>
</dbReference>
<dbReference type="Pfam" id="PF04542">
    <property type="entry name" value="Sigma70_r2"/>
    <property type="match status" value="1"/>
</dbReference>
<evidence type="ECO:0000256" key="1">
    <source>
        <dbReference type="ARBA" id="ARBA00010641"/>
    </source>
</evidence>
<dbReference type="NCBIfam" id="TIGR02937">
    <property type="entry name" value="sigma70-ECF"/>
    <property type="match status" value="1"/>
</dbReference>
<protein>
    <submittedName>
        <fullName evidence="7">RNA polymerase subunit sigma</fullName>
    </submittedName>
</protein>
<dbReference type="EMBL" id="PGFS01000001">
    <property type="protein sequence ID" value="MDH4571876.1"/>
    <property type="molecule type" value="Genomic_DNA"/>
</dbReference>
<feature type="domain" description="RNA polymerase sigma-70 region 2" evidence="5">
    <location>
        <begin position="11"/>
        <end position="75"/>
    </location>
</feature>
<evidence type="ECO:0000259" key="5">
    <source>
        <dbReference type="Pfam" id="PF04542"/>
    </source>
</evidence>
<keyword evidence="8" id="KW-1185">Reference proteome</keyword>
<dbReference type="InterPro" id="IPR013325">
    <property type="entry name" value="RNA_pol_sigma_r2"/>
</dbReference>
<dbReference type="InterPro" id="IPR013324">
    <property type="entry name" value="RNA_pol_sigma_r3/r4-like"/>
</dbReference>
<keyword evidence="3" id="KW-0731">Sigma factor</keyword>
<accession>A0ABT6I2M8</accession>
<sequence length="167" mass="18655">MSVDATAFETLYRAHHGWLKGWLRQRLACSEQAADLAQDTFLRVLTRHGDAMTATSRALLVTIAKGLVVDHWRRSALEKAYLEALAALPESQVPSPEVQHEALELLARLSTLLDGLKPLTREAFLLRQLGGLSHATIARRLGVSTRTIERHVADALYRCYQLRFADA</sequence>
<reference evidence="7" key="2">
    <citation type="submission" date="2017-11" db="EMBL/GenBank/DDBJ databases">
        <authorList>
            <person name="Das S.K."/>
        </authorList>
    </citation>
    <scope>NUCLEOTIDE SEQUENCE</scope>
    <source>
        <strain evidence="7">S4-41</strain>
    </source>
</reference>
<dbReference type="InterPro" id="IPR013249">
    <property type="entry name" value="RNA_pol_sigma70_r4_t2"/>
</dbReference>
<name>A0ABT6I2M8_9GAMM</name>
<evidence type="ECO:0000256" key="2">
    <source>
        <dbReference type="ARBA" id="ARBA00023015"/>
    </source>
</evidence>
<organism evidence="7 8">
    <name type="scientific">Salinicola acroporae</name>
    <dbReference type="NCBI Taxonomy" id="1541440"/>
    <lineage>
        <taxon>Bacteria</taxon>
        <taxon>Pseudomonadati</taxon>
        <taxon>Pseudomonadota</taxon>
        <taxon>Gammaproteobacteria</taxon>
        <taxon>Oceanospirillales</taxon>
        <taxon>Halomonadaceae</taxon>
        <taxon>Salinicola</taxon>
    </lineage>
</organism>
<comment type="caution">
    <text evidence="7">The sequence shown here is derived from an EMBL/GenBank/DDBJ whole genome shotgun (WGS) entry which is preliminary data.</text>
</comment>
<evidence type="ECO:0000256" key="3">
    <source>
        <dbReference type="ARBA" id="ARBA00023082"/>
    </source>
</evidence>
<dbReference type="SUPFAM" id="SSF88659">
    <property type="entry name" value="Sigma3 and sigma4 domains of RNA polymerase sigma factors"/>
    <property type="match status" value="1"/>
</dbReference>
<reference evidence="7" key="1">
    <citation type="journal article" date="2015" name="Antonie Van Leeuwenhoek">
        <title>Comparative 16S rRNA signatures and multilocus sequence analysis for the genus Salinicola and description of Salinicola acroporae sp. nov., isolated from coral Acropora digitifera.</title>
        <authorList>
            <person name="Lepcha R.T."/>
            <person name="Poddar A."/>
            <person name="Schumann P."/>
            <person name="Das S.K."/>
        </authorList>
    </citation>
    <scope>NUCLEOTIDE SEQUENCE</scope>
    <source>
        <strain evidence="7">S4-41</strain>
    </source>
</reference>
<dbReference type="SUPFAM" id="SSF88946">
    <property type="entry name" value="Sigma2 domain of RNA polymerase sigma factors"/>
    <property type="match status" value="1"/>
</dbReference>
<evidence type="ECO:0000313" key="8">
    <source>
        <dbReference type="Proteomes" id="UP001162135"/>
    </source>
</evidence>
<dbReference type="InterPro" id="IPR007627">
    <property type="entry name" value="RNA_pol_sigma70_r2"/>
</dbReference>
<proteinExistence type="inferred from homology"/>
<dbReference type="Proteomes" id="UP001162135">
    <property type="component" value="Unassembled WGS sequence"/>
</dbReference>
<dbReference type="PANTHER" id="PTHR43133">
    <property type="entry name" value="RNA POLYMERASE ECF-TYPE SIGMA FACTO"/>
    <property type="match status" value="1"/>
</dbReference>
<dbReference type="RefSeq" id="WP_110715716.1">
    <property type="nucleotide sequence ID" value="NZ_PGFS01000001.1"/>
</dbReference>
<evidence type="ECO:0000259" key="6">
    <source>
        <dbReference type="Pfam" id="PF08281"/>
    </source>
</evidence>
<comment type="similarity">
    <text evidence="1">Belongs to the sigma-70 factor family. ECF subfamily.</text>
</comment>
<dbReference type="Gene3D" id="1.10.1740.10">
    <property type="match status" value="1"/>
</dbReference>
<gene>
    <name evidence="7" type="ORF">CUR86_04930</name>
</gene>
<evidence type="ECO:0000313" key="7">
    <source>
        <dbReference type="EMBL" id="MDH4571876.1"/>
    </source>
</evidence>